<gene>
    <name evidence="2" type="ORF">ACIRA0001_1284</name>
</gene>
<feature type="chain" id="PRO_5047277097" description="Lipoprotein" evidence="1">
    <location>
        <begin position="22"/>
        <end position="177"/>
    </location>
</feature>
<accession>A0ABM9YKK5</accession>
<proteinExistence type="predicted"/>
<dbReference type="PROSITE" id="PS51257">
    <property type="entry name" value="PROKAR_LIPOPROTEIN"/>
    <property type="match status" value="1"/>
</dbReference>
<comment type="caution">
    <text evidence="2">The sequence shown here is derived from an EMBL/GenBank/DDBJ whole genome shotgun (WGS) entry which is preliminary data.</text>
</comment>
<evidence type="ECO:0000313" key="3">
    <source>
        <dbReference type="Proteomes" id="UP000018419"/>
    </source>
</evidence>
<protein>
    <recommendedName>
        <fullName evidence="4">Lipoprotein</fullName>
    </recommendedName>
</protein>
<dbReference type="EMBL" id="ACVR01000071">
    <property type="protein sequence ID" value="EET81366.1"/>
    <property type="molecule type" value="Genomic_DNA"/>
</dbReference>
<organism evidence="2 3">
    <name type="scientific">Acinetobacter radioresistens SK82</name>
    <dbReference type="NCBI Taxonomy" id="596318"/>
    <lineage>
        <taxon>Bacteria</taxon>
        <taxon>Pseudomonadati</taxon>
        <taxon>Pseudomonadota</taxon>
        <taxon>Gammaproteobacteria</taxon>
        <taxon>Moraxellales</taxon>
        <taxon>Moraxellaceae</taxon>
        <taxon>Acinetobacter</taxon>
    </lineage>
</organism>
<name>A0ABM9YKK5_ACIRA</name>
<keyword evidence="1" id="KW-0732">Signal</keyword>
<sequence>MMKFFHVVLISLSLVLLGACAEKRPDDFHSTPADYRVNSAVELQTQIDHLNQELQQQFLTFKSQYSDAFSDPKAELDVHNLHTLNEHLVSRFALKNAKNGYCNMMNSYFVKMFQIGHQNLNLVEHLKLEHLPAHENLKEIFAQPENFYQFIINRYTSYRQVQETMNYGCNLKGALEP</sequence>
<evidence type="ECO:0000313" key="2">
    <source>
        <dbReference type="EMBL" id="EET81366.1"/>
    </source>
</evidence>
<evidence type="ECO:0008006" key="4">
    <source>
        <dbReference type="Google" id="ProtNLM"/>
    </source>
</evidence>
<reference evidence="2 3" key="1">
    <citation type="submission" date="2009-07" db="EMBL/GenBank/DDBJ databases">
        <authorList>
            <person name="Madupu R."/>
            <person name="Durkin A.S."/>
            <person name="Torralba M."/>
            <person name="Methe B."/>
            <person name="Sutton G.G."/>
            <person name="Strausberg R.L."/>
            <person name="Nelson K.E."/>
        </authorList>
    </citation>
    <scope>NUCLEOTIDE SEQUENCE [LARGE SCALE GENOMIC DNA]</scope>
    <source>
        <strain evidence="2 3">SK82</strain>
    </source>
</reference>
<keyword evidence="3" id="KW-1185">Reference proteome</keyword>
<feature type="signal peptide" evidence="1">
    <location>
        <begin position="1"/>
        <end position="21"/>
    </location>
</feature>
<evidence type="ECO:0000256" key="1">
    <source>
        <dbReference type="SAM" id="SignalP"/>
    </source>
</evidence>
<dbReference type="Proteomes" id="UP000018419">
    <property type="component" value="Unassembled WGS sequence"/>
</dbReference>